<dbReference type="Proteomes" id="UP000683417">
    <property type="component" value="Unassembled WGS sequence"/>
</dbReference>
<reference evidence="1" key="1">
    <citation type="submission" date="2020-10" db="EMBL/GenBank/DDBJ databases">
        <authorList>
            <person name="Muller C M."/>
        </authorList>
    </citation>
    <scope>NUCLEOTIDE SEQUENCE</scope>
    <source>
        <strain evidence="1">THUN-12</strain>
    </source>
</reference>
<protein>
    <submittedName>
        <fullName evidence="1">BgTH12-07243</fullName>
    </submittedName>
</protein>
<evidence type="ECO:0000313" key="2">
    <source>
        <dbReference type="Proteomes" id="UP000683417"/>
    </source>
</evidence>
<comment type="caution">
    <text evidence="1">The sequence shown here is derived from an EMBL/GenBank/DDBJ whole genome shotgun (WGS) entry which is preliminary data.</text>
</comment>
<gene>
    <name evidence="1" type="ORF">BGTH12_LOCUS7675</name>
</gene>
<sequence>MCGASAVQQEVVQMCRRSCGILRLRPFQPPVHHRLRPAPLVAHRVHDSSYMRT</sequence>
<dbReference type="EMBL" id="CAJHIT010000010">
    <property type="protein sequence ID" value="CAD6506317.1"/>
    <property type="molecule type" value="Genomic_DNA"/>
</dbReference>
<accession>A0A9W4GI67</accession>
<evidence type="ECO:0000313" key="1">
    <source>
        <dbReference type="EMBL" id="CAD6506317.1"/>
    </source>
</evidence>
<name>A0A9W4GI67_BLUGR</name>
<proteinExistence type="predicted"/>
<dbReference type="AlphaFoldDB" id="A0A9W4GI67"/>
<organism evidence="1 2">
    <name type="scientific">Blumeria graminis f. sp. triticale</name>
    <dbReference type="NCBI Taxonomy" id="1689686"/>
    <lineage>
        <taxon>Eukaryota</taxon>
        <taxon>Fungi</taxon>
        <taxon>Dikarya</taxon>
        <taxon>Ascomycota</taxon>
        <taxon>Pezizomycotina</taxon>
        <taxon>Leotiomycetes</taxon>
        <taxon>Erysiphales</taxon>
        <taxon>Erysiphaceae</taxon>
        <taxon>Blumeria</taxon>
    </lineage>
</organism>